<dbReference type="Gene3D" id="1.20.120.310">
    <property type="entry name" value="ERV/ALR sulfhydryl oxidase domain"/>
    <property type="match status" value="1"/>
</dbReference>
<dbReference type="InterPro" id="IPR036774">
    <property type="entry name" value="ERV/ALR_sulphydryl_oxid_sf"/>
</dbReference>
<keyword evidence="2 6" id="KW-0285">Flavoprotein</keyword>
<feature type="region of interest" description="Disordered" evidence="7">
    <location>
        <begin position="1"/>
        <end position="29"/>
    </location>
</feature>
<feature type="domain" description="ERV/ALR sulfhydryl oxidase" evidence="8">
    <location>
        <begin position="73"/>
        <end position="175"/>
    </location>
</feature>
<evidence type="ECO:0000256" key="1">
    <source>
        <dbReference type="ARBA" id="ARBA00001974"/>
    </source>
</evidence>
<proteinExistence type="predicted"/>
<organism evidence="9 10">
    <name type="scientific">Cyclotella cryptica</name>
    <dbReference type="NCBI Taxonomy" id="29204"/>
    <lineage>
        <taxon>Eukaryota</taxon>
        <taxon>Sar</taxon>
        <taxon>Stramenopiles</taxon>
        <taxon>Ochrophyta</taxon>
        <taxon>Bacillariophyta</taxon>
        <taxon>Coscinodiscophyceae</taxon>
        <taxon>Thalassiosirophycidae</taxon>
        <taxon>Stephanodiscales</taxon>
        <taxon>Stephanodiscaceae</taxon>
        <taxon>Cyclotella</taxon>
    </lineage>
</organism>
<gene>
    <name evidence="9" type="ORF">HJC23_008514</name>
</gene>
<dbReference type="Pfam" id="PF04777">
    <property type="entry name" value="Evr1_Alr"/>
    <property type="match status" value="1"/>
</dbReference>
<evidence type="ECO:0000256" key="3">
    <source>
        <dbReference type="ARBA" id="ARBA00022827"/>
    </source>
</evidence>
<evidence type="ECO:0000256" key="5">
    <source>
        <dbReference type="ARBA" id="ARBA00023157"/>
    </source>
</evidence>
<comment type="catalytic activity">
    <reaction evidence="6">
        <text>2 R'C(R)SH + O2 = R'C(R)S-S(R)CR' + H2O2</text>
        <dbReference type="Rhea" id="RHEA:17357"/>
        <dbReference type="ChEBI" id="CHEBI:15379"/>
        <dbReference type="ChEBI" id="CHEBI:16240"/>
        <dbReference type="ChEBI" id="CHEBI:16520"/>
        <dbReference type="ChEBI" id="CHEBI:17412"/>
        <dbReference type="EC" id="1.8.3.2"/>
    </reaction>
</comment>
<dbReference type="InterPro" id="IPR039799">
    <property type="entry name" value="ALR/ERV"/>
</dbReference>
<accession>A0ABD3QW81</accession>
<dbReference type="SUPFAM" id="SSF69000">
    <property type="entry name" value="FAD-dependent thiol oxidase"/>
    <property type="match status" value="1"/>
</dbReference>
<dbReference type="GO" id="GO:0016972">
    <property type="term" value="F:thiol oxidase activity"/>
    <property type="evidence" value="ECO:0007669"/>
    <property type="project" value="UniProtKB-EC"/>
</dbReference>
<dbReference type="InterPro" id="IPR017905">
    <property type="entry name" value="ERV/ALR_sulphydryl_oxidase"/>
</dbReference>
<dbReference type="PANTHER" id="PTHR12645:SF0">
    <property type="entry name" value="FAD-LINKED SULFHYDRYL OXIDASE ALR"/>
    <property type="match status" value="1"/>
</dbReference>
<dbReference type="AlphaFoldDB" id="A0ABD3QW81"/>
<evidence type="ECO:0000256" key="7">
    <source>
        <dbReference type="SAM" id="MobiDB-lite"/>
    </source>
</evidence>
<dbReference type="PANTHER" id="PTHR12645">
    <property type="entry name" value="ALR/ERV"/>
    <property type="match status" value="1"/>
</dbReference>
<name>A0ABD3QW81_9STRA</name>
<dbReference type="Proteomes" id="UP001516023">
    <property type="component" value="Unassembled WGS sequence"/>
</dbReference>
<evidence type="ECO:0000256" key="2">
    <source>
        <dbReference type="ARBA" id="ARBA00022630"/>
    </source>
</evidence>
<feature type="compositionally biased region" description="Polar residues" evidence="7">
    <location>
        <begin position="1"/>
        <end position="20"/>
    </location>
</feature>
<keyword evidence="10" id="KW-1185">Reference proteome</keyword>
<evidence type="ECO:0000313" key="10">
    <source>
        <dbReference type="Proteomes" id="UP001516023"/>
    </source>
</evidence>
<sequence>MVSDSTNSNHKNNKQTQESSPLAPFLKSIGNEDCDRPACDDTKSALTAALNRVNAAKKAQSGRESGPNSYIACPPTRDEIGVSTWTLLHSMAAWYPNKPSTQDKQFMSDFVKALARFYPCTWCATDFQKNVEISPPRVDTREDLCVWFCEQHNIVNKKLGKPLFHCTIEKLDERWKKSVDPKCQR</sequence>
<evidence type="ECO:0000259" key="8">
    <source>
        <dbReference type="PROSITE" id="PS51324"/>
    </source>
</evidence>
<evidence type="ECO:0000256" key="4">
    <source>
        <dbReference type="ARBA" id="ARBA00023002"/>
    </source>
</evidence>
<keyword evidence="3 6" id="KW-0274">FAD</keyword>
<reference evidence="9 10" key="1">
    <citation type="journal article" date="2020" name="G3 (Bethesda)">
        <title>Improved Reference Genome for Cyclotella cryptica CCMP332, a Model for Cell Wall Morphogenesis, Salinity Adaptation, and Lipid Production in Diatoms (Bacillariophyta).</title>
        <authorList>
            <person name="Roberts W.R."/>
            <person name="Downey K.M."/>
            <person name="Ruck E.C."/>
            <person name="Traller J.C."/>
            <person name="Alverson A.J."/>
        </authorList>
    </citation>
    <scope>NUCLEOTIDE SEQUENCE [LARGE SCALE GENOMIC DNA]</scope>
    <source>
        <strain evidence="9 10">CCMP332</strain>
    </source>
</reference>
<evidence type="ECO:0000256" key="6">
    <source>
        <dbReference type="RuleBase" id="RU371123"/>
    </source>
</evidence>
<dbReference type="EC" id="1.8.3.2" evidence="6"/>
<comment type="cofactor">
    <cofactor evidence="1 6">
        <name>FAD</name>
        <dbReference type="ChEBI" id="CHEBI:57692"/>
    </cofactor>
</comment>
<keyword evidence="4 6" id="KW-0560">Oxidoreductase</keyword>
<evidence type="ECO:0000313" key="9">
    <source>
        <dbReference type="EMBL" id="KAL3804699.1"/>
    </source>
</evidence>
<comment type="caution">
    <text evidence="9">The sequence shown here is derived from an EMBL/GenBank/DDBJ whole genome shotgun (WGS) entry which is preliminary data.</text>
</comment>
<keyword evidence="5" id="KW-1015">Disulfide bond</keyword>
<protein>
    <recommendedName>
        <fullName evidence="6">Sulfhydryl oxidase</fullName>
        <ecNumber evidence="6">1.8.3.2</ecNumber>
    </recommendedName>
</protein>
<dbReference type="PROSITE" id="PS51324">
    <property type="entry name" value="ERV_ALR"/>
    <property type="match status" value="1"/>
</dbReference>
<dbReference type="EMBL" id="JABMIG020000006">
    <property type="protein sequence ID" value="KAL3804699.1"/>
    <property type="molecule type" value="Genomic_DNA"/>
</dbReference>